<gene>
    <name evidence="6" type="ORF">KSP40_PGU020959</name>
</gene>
<proteinExistence type="inferred from homology"/>
<protein>
    <recommendedName>
        <fullName evidence="2">Dymeclin</fullName>
    </recommendedName>
</protein>
<sequence length="224" mass="25370">MGAVPSTPRRGAPSADVAEELIGMFVGEKSYPISSDFWKKLLELPHTFGWPHDLVAQACQTFLQNNYHTRHLAKILIHMVLSLKESFSTASGYSAKSKAINAAYISSVFTKYIIENGKSGTFEELFLSLPENDMDMDVLMGTFRFLRRNFKYMLLFFSIALLICYHIFVTSGHSYVLHHELLNFVLAAMSTQLRSGPSPGPNDVHPFIDAAMRQVILEWYILRL</sequence>
<dbReference type="EMBL" id="JBBWWR010000007">
    <property type="protein sequence ID" value="KAK8963588.1"/>
    <property type="molecule type" value="Genomic_DNA"/>
</dbReference>
<evidence type="ECO:0000256" key="1">
    <source>
        <dbReference type="ARBA" id="ARBA00010603"/>
    </source>
</evidence>
<evidence type="ECO:0000313" key="6">
    <source>
        <dbReference type="EMBL" id="KAK8963588.1"/>
    </source>
</evidence>
<keyword evidence="3" id="KW-0519">Myristate</keyword>
<keyword evidence="5" id="KW-0812">Transmembrane</keyword>
<evidence type="ECO:0000256" key="4">
    <source>
        <dbReference type="ARBA" id="ARBA00023288"/>
    </source>
</evidence>
<reference evidence="6 7" key="1">
    <citation type="journal article" date="2022" name="Nat. Plants">
        <title>Genomes of leafy and leafless Platanthera orchids illuminate the evolution of mycoheterotrophy.</title>
        <authorList>
            <person name="Li M.H."/>
            <person name="Liu K.W."/>
            <person name="Li Z."/>
            <person name="Lu H.C."/>
            <person name="Ye Q.L."/>
            <person name="Zhang D."/>
            <person name="Wang J.Y."/>
            <person name="Li Y.F."/>
            <person name="Zhong Z.M."/>
            <person name="Liu X."/>
            <person name="Yu X."/>
            <person name="Liu D.K."/>
            <person name="Tu X.D."/>
            <person name="Liu B."/>
            <person name="Hao Y."/>
            <person name="Liao X.Y."/>
            <person name="Jiang Y.T."/>
            <person name="Sun W.H."/>
            <person name="Chen J."/>
            <person name="Chen Y.Q."/>
            <person name="Ai Y."/>
            <person name="Zhai J.W."/>
            <person name="Wu S.S."/>
            <person name="Zhou Z."/>
            <person name="Hsiao Y.Y."/>
            <person name="Wu W.L."/>
            <person name="Chen Y.Y."/>
            <person name="Lin Y.F."/>
            <person name="Hsu J.L."/>
            <person name="Li C.Y."/>
            <person name="Wang Z.W."/>
            <person name="Zhao X."/>
            <person name="Zhong W.Y."/>
            <person name="Ma X.K."/>
            <person name="Ma L."/>
            <person name="Huang J."/>
            <person name="Chen G.Z."/>
            <person name="Huang M.Z."/>
            <person name="Huang L."/>
            <person name="Peng D.H."/>
            <person name="Luo Y.B."/>
            <person name="Zou S.Q."/>
            <person name="Chen S.P."/>
            <person name="Lan S."/>
            <person name="Tsai W.C."/>
            <person name="Van de Peer Y."/>
            <person name="Liu Z.J."/>
        </authorList>
    </citation>
    <scope>NUCLEOTIDE SEQUENCE [LARGE SCALE GENOMIC DNA]</scope>
    <source>
        <strain evidence="6">Lor288</strain>
    </source>
</reference>
<dbReference type="Proteomes" id="UP001412067">
    <property type="component" value="Unassembled WGS sequence"/>
</dbReference>
<dbReference type="InterPro" id="IPR019142">
    <property type="entry name" value="Dymeclin"/>
</dbReference>
<keyword evidence="5" id="KW-0472">Membrane</keyword>
<evidence type="ECO:0000256" key="2">
    <source>
        <dbReference type="ARBA" id="ARBA00015736"/>
    </source>
</evidence>
<evidence type="ECO:0000256" key="5">
    <source>
        <dbReference type="SAM" id="Phobius"/>
    </source>
</evidence>
<evidence type="ECO:0000313" key="7">
    <source>
        <dbReference type="Proteomes" id="UP001412067"/>
    </source>
</evidence>
<organism evidence="6 7">
    <name type="scientific">Platanthera guangdongensis</name>
    <dbReference type="NCBI Taxonomy" id="2320717"/>
    <lineage>
        <taxon>Eukaryota</taxon>
        <taxon>Viridiplantae</taxon>
        <taxon>Streptophyta</taxon>
        <taxon>Embryophyta</taxon>
        <taxon>Tracheophyta</taxon>
        <taxon>Spermatophyta</taxon>
        <taxon>Magnoliopsida</taxon>
        <taxon>Liliopsida</taxon>
        <taxon>Asparagales</taxon>
        <taxon>Orchidaceae</taxon>
        <taxon>Orchidoideae</taxon>
        <taxon>Orchideae</taxon>
        <taxon>Orchidinae</taxon>
        <taxon>Platanthera</taxon>
    </lineage>
</organism>
<dbReference type="PANTHER" id="PTHR12895">
    <property type="entry name" value="DYMECLIN"/>
    <property type="match status" value="1"/>
</dbReference>
<dbReference type="PANTHER" id="PTHR12895:SF9">
    <property type="entry name" value="DYMECLIN"/>
    <property type="match status" value="1"/>
</dbReference>
<comment type="caution">
    <text evidence="6">The sequence shown here is derived from an EMBL/GenBank/DDBJ whole genome shotgun (WGS) entry which is preliminary data.</text>
</comment>
<keyword evidence="5" id="KW-1133">Transmembrane helix</keyword>
<evidence type="ECO:0000256" key="3">
    <source>
        <dbReference type="ARBA" id="ARBA00022707"/>
    </source>
</evidence>
<accession>A0ABR2MHX0</accession>
<comment type="similarity">
    <text evidence="1">Belongs to the dymeclin family.</text>
</comment>
<keyword evidence="4" id="KW-0449">Lipoprotein</keyword>
<dbReference type="Pfam" id="PF09742">
    <property type="entry name" value="Dymeclin"/>
    <property type="match status" value="1"/>
</dbReference>
<name>A0ABR2MHX0_9ASPA</name>
<keyword evidence="7" id="KW-1185">Reference proteome</keyword>
<feature type="transmembrane region" description="Helical" evidence="5">
    <location>
        <begin position="150"/>
        <end position="168"/>
    </location>
</feature>